<organism evidence="1 2">
    <name type="scientific">Klebsiella quasivariicola</name>
    <dbReference type="NCBI Taxonomy" id="2026240"/>
    <lineage>
        <taxon>Bacteria</taxon>
        <taxon>Pseudomonadati</taxon>
        <taxon>Pseudomonadota</taxon>
        <taxon>Gammaproteobacteria</taxon>
        <taxon>Enterobacterales</taxon>
        <taxon>Enterobacteriaceae</taxon>
        <taxon>Klebsiella/Raoultella group</taxon>
        <taxon>Klebsiella</taxon>
        <taxon>Klebsiella pneumoniae complex</taxon>
    </lineage>
</organism>
<reference evidence="1 2" key="1">
    <citation type="submission" date="2018-08" db="EMBL/GenBank/DDBJ databases">
        <authorList>
            <consortium name="Pathogen Informatics"/>
        </authorList>
    </citation>
    <scope>NUCLEOTIDE SEQUENCE [LARGE SCALE GENOMIC DNA]</scope>
    <source>
        <strain evidence="1 2">EuSCAPE_IT371</strain>
    </source>
</reference>
<comment type="caution">
    <text evidence="1">The sequence shown here is derived from an EMBL/GenBank/DDBJ whole genome shotgun (WGS) entry which is preliminary data.</text>
</comment>
<accession>A0A8B4TXE9</accession>
<dbReference type="RefSeq" id="WP_137963334.1">
    <property type="nucleotide sequence ID" value="NZ_UJZG01000011.1"/>
</dbReference>
<evidence type="ECO:0000313" key="1">
    <source>
        <dbReference type="EMBL" id="SXD97493.1"/>
    </source>
</evidence>
<proteinExistence type="predicted"/>
<name>A0A8B4TXE9_9ENTR</name>
<protein>
    <submittedName>
        <fullName evidence="1">Uncharacterized protein</fullName>
    </submittedName>
</protein>
<sequence length="314" mass="36534">MSAFIASYVYITKNVFLDLYQRNDYDHMHCFFYKLKDILRVYERSSNIVLESAADLLDYTDDINPISLGDLLIDSAGNDYSLLNYYYDLLEKTISSVKSNKYSEHINYVVINSAPNIFPRHYSLFLAENFAPELSQDLQTNCWSDTLSKNSEFIALQHNGKKQFIEWSKLNYNNIDFHSDLESTLDTILAGSYLDYKNLISNSLNSLNQASYEFSNDPQGNQDELIRISEYTSKFGRQLSCTRQGANKPKFAFPKNQDGSSEMINCEYHLKVNWNDRGDRLERDNYVRIYFGLKYYDDIGIKKVKLAHIGRHLP</sequence>
<dbReference type="AlphaFoldDB" id="A0A8B4TXE9"/>
<dbReference type="EMBL" id="UJZG01000011">
    <property type="protein sequence ID" value="SXD97493.1"/>
    <property type="molecule type" value="Genomic_DNA"/>
</dbReference>
<gene>
    <name evidence="1" type="ORF">SAMEA3538780_03482</name>
</gene>
<evidence type="ECO:0000313" key="2">
    <source>
        <dbReference type="Proteomes" id="UP000257712"/>
    </source>
</evidence>
<dbReference type="Proteomes" id="UP000257712">
    <property type="component" value="Unassembled WGS sequence"/>
</dbReference>